<evidence type="ECO:0000313" key="1">
    <source>
        <dbReference type="EMBL" id="KAJ8905629.1"/>
    </source>
</evidence>
<evidence type="ECO:0000313" key="2">
    <source>
        <dbReference type="Proteomes" id="UP001157974"/>
    </source>
</evidence>
<dbReference type="EMBL" id="JAMWBK010000004">
    <property type="protein sequence ID" value="KAJ8905629.1"/>
    <property type="molecule type" value="Genomic_DNA"/>
</dbReference>
<reference evidence="1 2" key="1">
    <citation type="journal article" date="2023" name="Nat. Commun.">
        <title>Origin of minicircular mitochondrial genomes in red algae.</title>
        <authorList>
            <person name="Lee Y."/>
            <person name="Cho C.H."/>
            <person name="Lee Y.M."/>
            <person name="Park S.I."/>
            <person name="Yang J.H."/>
            <person name="West J.A."/>
            <person name="Bhattacharya D."/>
            <person name="Yoon H.S."/>
        </authorList>
    </citation>
    <scope>NUCLEOTIDE SEQUENCE [LARGE SCALE GENOMIC DNA]</scope>
    <source>
        <strain evidence="1 2">CCMP1338</strain>
        <tissue evidence="1">Whole cell</tissue>
    </source>
</reference>
<dbReference type="Proteomes" id="UP001157974">
    <property type="component" value="Unassembled WGS sequence"/>
</dbReference>
<protein>
    <submittedName>
        <fullName evidence="1">Uncharacterized protein</fullName>
    </submittedName>
</protein>
<keyword evidence="2" id="KW-1185">Reference proteome</keyword>
<gene>
    <name evidence="1" type="ORF">NDN08_002135</name>
</gene>
<name>A0AAV8USW2_9RHOD</name>
<accession>A0AAV8USW2</accession>
<sequence>MLCIDDETIVNLAKTNLKKFRIQMDYYARSECPRTSPLEKSPTEPNSSNKLYEVYYKDMKTQGVLVYAKVTHRADLENFRIRISFQFDPDLLGLRVKPVKVEVIGGIANQQWMKNNIPSFPARMDAVNSAMAADLKAVLLHQFSEDALQKLITDTINTFVLKRLTKTFTTHTVSLGIDFSKLPGTNIAKKWVRQNVKVKSVYKENDQLCVRVRYPTRVTGNTVKIRSFAFPAGHTVVNKCPYALAFLARLYVTRPVEIEAVIDYKDGYEQPFPFGTILSKPGFYDRTFARHINGLSFYKTSTFARLVLTCEGIFGWKFVVKPPGPGVHFTASCGITFVPPPNLRVQLQP</sequence>
<organism evidence="1 2">
    <name type="scientific">Rhodosorus marinus</name>
    <dbReference type="NCBI Taxonomy" id="101924"/>
    <lineage>
        <taxon>Eukaryota</taxon>
        <taxon>Rhodophyta</taxon>
        <taxon>Stylonematophyceae</taxon>
        <taxon>Stylonematales</taxon>
        <taxon>Stylonemataceae</taxon>
        <taxon>Rhodosorus</taxon>
    </lineage>
</organism>
<comment type="caution">
    <text evidence="1">The sequence shown here is derived from an EMBL/GenBank/DDBJ whole genome shotgun (WGS) entry which is preliminary data.</text>
</comment>
<proteinExistence type="predicted"/>
<dbReference type="AlphaFoldDB" id="A0AAV8USW2"/>